<dbReference type="InterPro" id="IPR025457">
    <property type="entry name" value="DUF4277"/>
</dbReference>
<organism evidence="2 3">
    <name type="scientific">Clostridium kluyveri</name>
    <dbReference type="NCBI Taxonomy" id="1534"/>
    <lineage>
        <taxon>Bacteria</taxon>
        <taxon>Bacillati</taxon>
        <taxon>Bacillota</taxon>
        <taxon>Clostridia</taxon>
        <taxon>Eubacteriales</taxon>
        <taxon>Clostridiaceae</taxon>
        <taxon>Clostridium</taxon>
    </lineage>
</organism>
<dbReference type="RefSeq" id="WP_073538778.1">
    <property type="nucleotide sequence ID" value="NZ_CP018335.1"/>
</dbReference>
<dbReference type="Proteomes" id="UP000184604">
    <property type="component" value="Chromosome"/>
</dbReference>
<protein>
    <recommendedName>
        <fullName evidence="1">DUF4277 domain-containing protein</fullName>
    </recommendedName>
</protein>
<evidence type="ECO:0000259" key="1">
    <source>
        <dbReference type="Pfam" id="PF14104"/>
    </source>
</evidence>
<evidence type="ECO:0000313" key="3">
    <source>
        <dbReference type="Proteomes" id="UP000184604"/>
    </source>
</evidence>
<reference evidence="2 3" key="1">
    <citation type="submission" date="2016-12" db="EMBL/GenBank/DDBJ databases">
        <title>Complete genome sequence of Clostridium kluyveri JZZ isolated from the pit mud of a Chinese flavor liquor-making factory.</title>
        <authorList>
            <person name="Wang Y."/>
        </authorList>
    </citation>
    <scope>NUCLEOTIDE SEQUENCE [LARGE SCALE GENOMIC DNA]</scope>
    <source>
        <strain evidence="2 3">JZZ</strain>
    </source>
</reference>
<dbReference type="EMBL" id="CP018335">
    <property type="protein sequence ID" value="APM39143.1"/>
    <property type="molecule type" value="Genomic_DNA"/>
</dbReference>
<accession>A0A1L5F841</accession>
<dbReference type="OrthoDB" id="2078486at2"/>
<name>A0A1L5F841_CLOKL</name>
<gene>
    <name evidence="2" type="ORF">BS101_10495</name>
</gene>
<dbReference type="Pfam" id="PF14104">
    <property type="entry name" value="DUF4277"/>
    <property type="match status" value="1"/>
</dbReference>
<dbReference type="AlphaFoldDB" id="A0A1L5F841"/>
<sequence length="84" mass="9727">MNIKNIKPVMDGAIPLILKYCRKLKIAKYINGKINFDKERRIVSLGTAIEAIIANVLVDRHPLSRLDEFYENTDLHYQMIIALK</sequence>
<feature type="domain" description="DUF4277" evidence="1">
    <location>
        <begin position="14"/>
        <end position="75"/>
    </location>
</feature>
<proteinExistence type="predicted"/>
<evidence type="ECO:0000313" key="2">
    <source>
        <dbReference type="EMBL" id="APM39143.1"/>
    </source>
</evidence>